<evidence type="ECO:0000313" key="3">
    <source>
        <dbReference type="EMBL" id="CAA9579743.1"/>
    </source>
</evidence>
<gene>
    <name evidence="3" type="ORF">AVDCRST_MAG88-3182</name>
</gene>
<feature type="domain" description="Transglutaminase-like" evidence="2">
    <location>
        <begin position="159"/>
        <end position="225"/>
    </location>
</feature>
<organism evidence="3">
    <name type="scientific">uncultured Thermomicrobiales bacterium</name>
    <dbReference type="NCBI Taxonomy" id="1645740"/>
    <lineage>
        <taxon>Bacteria</taxon>
        <taxon>Pseudomonadati</taxon>
        <taxon>Thermomicrobiota</taxon>
        <taxon>Thermomicrobia</taxon>
        <taxon>Thermomicrobiales</taxon>
        <taxon>environmental samples</taxon>
    </lineage>
</organism>
<evidence type="ECO:0000259" key="2">
    <source>
        <dbReference type="SMART" id="SM00460"/>
    </source>
</evidence>
<protein>
    <submittedName>
        <fullName evidence="3">Transglutaminase-like domain</fullName>
    </submittedName>
</protein>
<dbReference type="PANTHER" id="PTHR33490:SF12">
    <property type="entry name" value="BLL5557 PROTEIN"/>
    <property type="match status" value="1"/>
</dbReference>
<dbReference type="SUPFAM" id="SSF54001">
    <property type="entry name" value="Cysteine proteinases"/>
    <property type="match status" value="1"/>
</dbReference>
<proteinExistence type="predicted"/>
<dbReference type="SMART" id="SM00460">
    <property type="entry name" value="TGc"/>
    <property type="match status" value="1"/>
</dbReference>
<dbReference type="InterPro" id="IPR002931">
    <property type="entry name" value="Transglutaminase-like"/>
</dbReference>
<dbReference type="InterPro" id="IPR038765">
    <property type="entry name" value="Papain-like_cys_pep_sf"/>
</dbReference>
<sequence>MELRVGCEFDYESTWPTPAVMLVEPHHDTPHRIVREGWVTEPSFPSHTYRDAFGNLCRRFVLPVGAARLRYDAVVEISGAPDDVEPGAVQVPVEELPDEVLVFTLPSRYCLSDALMGTAWELFGGSEPGWARVQAVCDWINGNIEYGVKSTPLTTALDIYERRGGVCRDFAHLGVTFCRALNIPARYVFGYMPDIGLPPPYPPMDFHAWFEVYLGGRWYTFDARFNTPRIGRIPIGRGRDAVDVAMVTTYGAAQFKRMVVWADEVGHEAGAPVGVAVGDDCTGGEQELGAGRTRDADRVAGDG</sequence>
<dbReference type="PANTHER" id="PTHR33490">
    <property type="entry name" value="BLR5614 PROTEIN-RELATED"/>
    <property type="match status" value="1"/>
</dbReference>
<feature type="compositionally biased region" description="Basic and acidic residues" evidence="1">
    <location>
        <begin position="292"/>
        <end position="303"/>
    </location>
</feature>
<feature type="region of interest" description="Disordered" evidence="1">
    <location>
        <begin position="283"/>
        <end position="303"/>
    </location>
</feature>
<dbReference type="Pfam" id="PF01841">
    <property type="entry name" value="Transglut_core"/>
    <property type="match status" value="1"/>
</dbReference>
<dbReference type="Gene3D" id="3.10.620.30">
    <property type="match status" value="1"/>
</dbReference>
<reference evidence="3" key="1">
    <citation type="submission" date="2020-02" db="EMBL/GenBank/DDBJ databases">
        <authorList>
            <person name="Meier V. D."/>
        </authorList>
    </citation>
    <scope>NUCLEOTIDE SEQUENCE</scope>
    <source>
        <strain evidence="3">AVDCRST_MAG88</strain>
    </source>
</reference>
<dbReference type="EMBL" id="CADCWM010000767">
    <property type="protein sequence ID" value="CAA9579743.1"/>
    <property type="molecule type" value="Genomic_DNA"/>
</dbReference>
<accession>A0A6J4VIH9</accession>
<dbReference type="Gene3D" id="2.60.40.2250">
    <property type="match status" value="1"/>
</dbReference>
<dbReference type="AlphaFoldDB" id="A0A6J4VIH9"/>
<evidence type="ECO:0000256" key="1">
    <source>
        <dbReference type="SAM" id="MobiDB-lite"/>
    </source>
</evidence>
<name>A0A6J4VIH9_9BACT</name>